<name>A0AAF0YFS0_9TREE</name>
<dbReference type="RefSeq" id="XP_062628750.1">
    <property type="nucleotide sequence ID" value="XM_062772766.1"/>
</dbReference>
<dbReference type="EMBL" id="CP086717">
    <property type="protein sequence ID" value="WOO82718.1"/>
    <property type="molecule type" value="Genomic_DNA"/>
</dbReference>
<dbReference type="GeneID" id="87809427"/>
<organism evidence="1 2">
    <name type="scientific">Vanrija pseudolonga</name>
    <dbReference type="NCBI Taxonomy" id="143232"/>
    <lineage>
        <taxon>Eukaryota</taxon>
        <taxon>Fungi</taxon>
        <taxon>Dikarya</taxon>
        <taxon>Basidiomycota</taxon>
        <taxon>Agaricomycotina</taxon>
        <taxon>Tremellomycetes</taxon>
        <taxon>Trichosporonales</taxon>
        <taxon>Trichosporonaceae</taxon>
        <taxon>Vanrija</taxon>
    </lineage>
</organism>
<dbReference type="Proteomes" id="UP000827549">
    <property type="component" value="Chromosome 4"/>
</dbReference>
<sequence length="357" mass="38712">MTTTTHTITCHARLNVQVCHSRSAGLWPARCAEGPALLLPAPAASKAIPREGGSVEIKWDSDDELGDILRTLNLVPVRSLSILRLHPSSTYASVLTHLLSTLCVRSLRTFPELEDTPVPSSCVPALAGFLSSPRSTGLEYLALVPARWTLADREAVVSAIENNPRSTLQTLVLLADATIQGSTLATPVAFGSESHVTRWGDASERARQNARLEWSMARSIWARRAVGEAAMAVLVPARTILRARKREPDESRGGEPTRATTSILDLPLEITYAILEACAPPNVLSDAQHARLFAHASDETALRLLVRVLADAVVPESKLYTWRRAMETWLADGGFTWDHGVVFPVGGVAKAVEERSV</sequence>
<dbReference type="AlphaFoldDB" id="A0AAF0YFS0"/>
<keyword evidence="2" id="KW-1185">Reference proteome</keyword>
<accession>A0AAF0YFS0</accession>
<evidence type="ECO:0000313" key="1">
    <source>
        <dbReference type="EMBL" id="WOO82718.1"/>
    </source>
</evidence>
<proteinExistence type="predicted"/>
<protein>
    <submittedName>
        <fullName evidence="1">Uncharacterized protein</fullName>
    </submittedName>
</protein>
<reference evidence="1" key="1">
    <citation type="submission" date="2023-10" db="EMBL/GenBank/DDBJ databases">
        <authorList>
            <person name="Noh H."/>
        </authorList>
    </citation>
    <scope>NUCLEOTIDE SEQUENCE</scope>
    <source>
        <strain evidence="1">DUCC4014</strain>
    </source>
</reference>
<evidence type="ECO:0000313" key="2">
    <source>
        <dbReference type="Proteomes" id="UP000827549"/>
    </source>
</evidence>
<gene>
    <name evidence="1" type="ORF">LOC62_04G006201</name>
</gene>